<dbReference type="InterPro" id="IPR036380">
    <property type="entry name" value="Isochorismatase-like_sf"/>
</dbReference>
<name>A0A371DYL1_MUCPR</name>
<keyword evidence="5" id="KW-1185">Reference proteome</keyword>
<evidence type="ECO:0000256" key="1">
    <source>
        <dbReference type="ARBA" id="ARBA00006336"/>
    </source>
</evidence>
<sequence>MLVHFCEVAIYTLSISEPHSQLWVIPSSLHFLFSFFLYLFGAGSFFKFLCRGINTVHNKRPNWPKPLSLRSKSVLAGAQPLEMAENSHRTALLVIDMQKDFIEVGGSMLVKGGKDIVPNVIKAVDVARKRGILIVWVVREHDPLGRDVELFRRHLYAPGIVGPTSKGSEGAELVDGLVIKEGDYKLVKTRFSAFFATHLHSVLQGAGINSLVVTGVQTPNCIRQTVFDAVALDYQPVTVILDATAAATPDIHQANIFDMKNIGVATPTLQEWSEPKA</sequence>
<gene>
    <name evidence="4" type="ORF">CR513_63113</name>
</gene>
<dbReference type="Pfam" id="PF00857">
    <property type="entry name" value="Isochorismatase"/>
    <property type="match status" value="1"/>
</dbReference>
<organism evidence="4 5">
    <name type="scientific">Mucuna pruriens</name>
    <name type="common">Velvet bean</name>
    <name type="synonym">Dolichos pruriens</name>
    <dbReference type="NCBI Taxonomy" id="157652"/>
    <lineage>
        <taxon>Eukaryota</taxon>
        <taxon>Viridiplantae</taxon>
        <taxon>Streptophyta</taxon>
        <taxon>Embryophyta</taxon>
        <taxon>Tracheophyta</taxon>
        <taxon>Spermatophyta</taxon>
        <taxon>Magnoliopsida</taxon>
        <taxon>eudicotyledons</taxon>
        <taxon>Gunneridae</taxon>
        <taxon>Pentapetalae</taxon>
        <taxon>rosids</taxon>
        <taxon>fabids</taxon>
        <taxon>Fabales</taxon>
        <taxon>Fabaceae</taxon>
        <taxon>Papilionoideae</taxon>
        <taxon>50 kb inversion clade</taxon>
        <taxon>NPAAA clade</taxon>
        <taxon>indigoferoid/millettioid clade</taxon>
        <taxon>Phaseoleae</taxon>
        <taxon>Mucuna</taxon>
    </lineage>
</organism>
<feature type="non-terminal residue" evidence="4">
    <location>
        <position position="1"/>
    </location>
</feature>
<keyword evidence="2" id="KW-0812">Transmembrane</keyword>
<dbReference type="Proteomes" id="UP000257109">
    <property type="component" value="Unassembled WGS sequence"/>
</dbReference>
<proteinExistence type="inferred from homology"/>
<feature type="transmembrane region" description="Helical" evidence="2">
    <location>
        <begin position="29"/>
        <end position="50"/>
    </location>
</feature>
<dbReference type="STRING" id="157652.A0A371DYL1"/>
<keyword evidence="2" id="KW-1133">Transmembrane helix</keyword>
<dbReference type="InterPro" id="IPR000868">
    <property type="entry name" value="Isochorismatase-like_dom"/>
</dbReference>
<comment type="similarity">
    <text evidence="1">Belongs to the isochorismatase family.</text>
</comment>
<dbReference type="OrthoDB" id="167809at2759"/>
<keyword evidence="2" id="KW-0472">Membrane</keyword>
<evidence type="ECO:0000313" key="4">
    <source>
        <dbReference type="EMBL" id="RDX57630.1"/>
    </source>
</evidence>
<dbReference type="AlphaFoldDB" id="A0A371DYL1"/>
<feature type="domain" description="Isochorismatase-like" evidence="3">
    <location>
        <begin position="90"/>
        <end position="266"/>
    </location>
</feature>
<dbReference type="PANTHER" id="PTHR47044">
    <property type="entry name" value="OS02G0276400 PROTEIN"/>
    <property type="match status" value="1"/>
</dbReference>
<accession>A0A371DYL1</accession>
<evidence type="ECO:0000259" key="3">
    <source>
        <dbReference type="Pfam" id="PF00857"/>
    </source>
</evidence>
<dbReference type="SUPFAM" id="SSF52499">
    <property type="entry name" value="Isochorismatase-like hydrolases"/>
    <property type="match status" value="1"/>
</dbReference>
<comment type="caution">
    <text evidence="4">The sequence shown here is derived from an EMBL/GenBank/DDBJ whole genome shotgun (WGS) entry which is preliminary data.</text>
</comment>
<dbReference type="CDD" id="cd00431">
    <property type="entry name" value="cysteine_hydrolases"/>
    <property type="match status" value="1"/>
</dbReference>
<reference evidence="4" key="1">
    <citation type="submission" date="2018-05" db="EMBL/GenBank/DDBJ databases">
        <title>Draft genome of Mucuna pruriens seed.</title>
        <authorList>
            <person name="Nnadi N.E."/>
            <person name="Vos R."/>
            <person name="Hasami M.H."/>
            <person name="Devisetty U.K."/>
            <person name="Aguiy J.C."/>
        </authorList>
    </citation>
    <scope>NUCLEOTIDE SEQUENCE [LARGE SCALE GENOMIC DNA]</scope>
    <source>
        <strain evidence="4">JCA_2017</strain>
    </source>
</reference>
<evidence type="ECO:0000313" key="5">
    <source>
        <dbReference type="Proteomes" id="UP000257109"/>
    </source>
</evidence>
<dbReference type="EMBL" id="QJKJ01018427">
    <property type="protein sequence ID" value="RDX57630.1"/>
    <property type="molecule type" value="Genomic_DNA"/>
</dbReference>
<evidence type="ECO:0000256" key="2">
    <source>
        <dbReference type="SAM" id="Phobius"/>
    </source>
</evidence>
<dbReference type="Gene3D" id="3.40.50.850">
    <property type="entry name" value="Isochorismatase-like"/>
    <property type="match status" value="1"/>
</dbReference>
<protein>
    <submittedName>
        <fullName evidence="4">Inactive nicotinamidase</fullName>
    </submittedName>
</protein>